<keyword evidence="2" id="KW-1185">Reference proteome</keyword>
<comment type="caution">
    <text evidence="1">The sequence shown here is derived from an EMBL/GenBank/DDBJ whole genome shotgun (WGS) entry which is preliminary data.</text>
</comment>
<proteinExistence type="predicted"/>
<sequence length="119" mass="12952">MTIKGINKAIEEPNTGSIANFHRIEYFSIDLRSKYVSMIVRGYVSEDTCDSGRLHIMETNVSISDAPTLADNIPQFLYNAITAVAPEPEVDPTQPNTALPVNVFAGGVLVGEVTTKPKK</sequence>
<dbReference type="EMBL" id="SMYL01000001">
    <property type="protein sequence ID" value="TDK68047.1"/>
    <property type="molecule type" value="Genomic_DNA"/>
</dbReference>
<evidence type="ECO:0000313" key="2">
    <source>
        <dbReference type="Proteomes" id="UP000294829"/>
    </source>
</evidence>
<accession>A0A4R5W4N0</accession>
<evidence type="ECO:0000313" key="1">
    <source>
        <dbReference type="EMBL" id="TDK68047.1"/>
    </source>
</evidence>
<dbReference type="AlphaFoldDB" id="A0A4R5W4N0"/>
<reference evidence="1 2" key="1">
    <citation type="submission" date="2019-03" db="EMBL/GenBank/DDBJ databases">
        <title>Sapientia aquatica gen. nov., sp. nov., isolated from a crater lake.</title>
        <authorList>
            <person name="Felfoldi T."/>
            <person name="Szabo A."/>
            <person name="Toth E."/>
            <person name="Schumann P."/>
            <person name="Keki Z."/>
            <person name="Marialigeti K."/>
            <person name="Mathe I."/>
        </authorList>
    </citation>
    <scope>NUCLEOTIDE SEQUENCE [LARGE SCALE GENOMIC DNA]</scope>
    <source>
        <strain evidence="1 2">SA-152</strain>
    </source>
</reference>
<dbReference type="Proteomes" id="UP000294829">
    <property type="component" value="Unassembled WGS sequence"/>
</dbReference>
<dbReference type="OrthoDB" id="9844228at2"/>
<name>A0A4R5W4N0_9BURK</name>
<organism evidence="1 2">
    <name type="scientific">Sapientia aquatica</name>
    <dbReference type="NCBI Taxonomy" id="1549640"/>
    <lineage>
        <taxon>Bacteria</taxon>
        <taxon>Pseudomonadati</taxon>
        <taxon>Pseudomonadota</taxon>
        <taxon>Betaproteobacteria</taxon>
        <taxon>Burkholderiales</taxon>
        <taxon>Oxalobacteraceae</taxon>
        <taxon>Sapientia</taxon>
    </lineage>
</organism>
<dbReference type="RefSeq" id="WP_133324327.1">
    <property type="nucleotide sequence ID" value="NZ_SMYL01000001.1"/>
</dbReference>
<protein>
    <submittedName>
        <fullName evidence="1">Uncharacterized protein</fullName>
    </submittedName>
</protein>
<gene>
    <name evidence="1" type="ORF">E2I14_00360</name>
</gene>